<dbReference type="RefSeq" id="WP_186965923.1">
    <property type="nucleotide sequence ID" value="NZ_JACOOK010000006.1"/>
</dbReference>
<dbReference type="EMBL" id="JACOOK010000006">
    <property type="protein sequence ID" value="MBC5617563.1"/>
    <property type="molecule type" value="Genomic_DNA"/>
</dbReference>
<dbReference type="InterPro" id="IPR006827">
    <property type="entry name" value="Lant_deHydtase_N"/>
</dbReference>
<gene>
    <name evidence="2" type="ORF">H8S08_11145</name>
</gene>
<organism evidence="2 3">
    <name type="scientific">Alistipes hominis</name>
    <dbReference type="NCBI Taxonomy" id="2763015"/>
    <lineage>
        <taxon>Bacteria</taxon>
        <taxon>Pseudomonadati</taxon>
        <taxon>Bacteroidota</taxon>
        <taxon>Bacteroidia</taxon>
        <taxon>Bacteroidales</taxon>
        <taxon>Rikenellaceae</taxon>
        <taxon>Alistipes</taxon>
    </lineage>
</organism>
<keyword evidence="3" id="KW-1185">Reference proteome</keyword>
<proteinExistence type="predicted"/>
<comment type="caution">
    <text evidence="2">The sequence shown here is derived from an EMBL/GenBank/DDBJ whole genome shotgun (WGS) entry which is preliminary data.</text>
</comment>
<name>A0ABR7CPI3_9BACT</name>
<dbReference type="Proteomes" id="UP000636891">
    <property type="component" value="Unassembled WGS sequence"/>
</dbReference>
<protein>
    <submittedName>
        <fullName evidence="2">Lantibiotic dehydratase family protein</fullName>
    </submittedName>
</protein>
<evidence type="ECO:0000313" key="3">
    <source>
        <dbReference type="Proteomes" id="UP000636891"/>
    </source>
</evidence>
<dbReference type="Pfam" id="PF04738">
    <property type="entry name" value="Lant_dehydr_N"/>
    <property type="match status" value="1"/>
</dbReference>
<accession>A0ABR7CPI3</accession>
<sequence length="726" mass="83195">MKKPTVPYQPFDTFIFRTPLFPYDDKRKLPGMVDNPVFREAVLLGSPELYKEATEHSPAADRKLAESLCKYFNRSHTRCTPFGLFAGCSVGRLSDRTEIELVDEPSYRRCTRLDMNYLCALIQFLEKQDSVRRQLNYYPNDSIYELAGKLRYIEYFYRGTKRVHQINSVEPSEYLDRIFATARTGATIRRLAESVVEEDISYEEAEAFIMELIDSQLLKSELEAGVTGEDLMEALIRKLERLAGVEQLPQLIRIREYLQAIDASAPGDSIGYYDRIIDIIKQIGVPFEPKFLFQTDLIKPVRQAEVSQEVISKIGEVLTFLNRITPPRGETGLTQFASAFYERFEEQEIPLVHALDLEAGIGYPVTAQNTGDVNELIDNLQFPYRQSPANQIYFSWLDGILLDKYMESLKNDRTCITLTDDDIPVKTEKWDDLPDTLPVMCNLLRDAEGDGCKLHIKSVGGSCAGNLLGRFCHLDPQILGLVKDIADSEQQLHRDVIYAEIAHLPESRIGNIASRPLLRDYEIHYLAQSGVEIEKRIPVSDLMLSVKNGKVILKSRKFGKEVVPRLTNAHNYSFNSMPIYHFLCDMQTQGLRGGLYFGWGELFNRFPYLPRVEYKGHILSLQSWNLSTDEIKDFDKLDDQALLARTEELRAKRNLPAEVIVPDGDNELYIDLRDALNIRTMLSLVKRRGRFKLTEFMFGNGSALVRNPQGKSFTDEFIFTFRKPEP</sequence>
<feature type="domain" description="Lantibiotic dehydratase N-terminal" evidence="1">
    <location>
        <begin position="35"/>
        <end position="679"/>
    </location>
</feature>
<reference evidence="2 3" key="1">
    <citation type="submission" date="2020-08" db="EMBL/GenBank/DDBJ databases">
        <title>Genome public.</title>
        <authorList>
            <person name="Liu C."/>
            <person name="Sun Q."/>
        </authorList>
    </citation>
    <scope>NUCLEOTIDE SEQUENCE [LARGE SCALE GENOMIC DNA]</scope>
    <source>
        <strain evidence="2 3">New-7</strain>
    </source>
</reference>
<evidence type="ECO:0000259" key="1">
    <source>
        <dbReference type="Pfam" id="PF04738"/>
    </source>
</evidence>
<evidence type="ECO:0000313" key="2">
    <source>
        <dbReference type="EMBL" id="MBC5617563.1"/>
    </source>
</evidence>